<dbReference type="PROSITE" id="PS51257">
    <property type="entry name" value="PROKAR_LIPOPROTEIN"/>
    <property type="match status" value="1"/>
</dbReference>
<keyword evidence="3" id="KW-1185">Reference proteome</keyword>
<dbReference type="AlphaFoldDB" id="A0A7T7XMZ6"/>
<dbReference type="RefSeq" id="WP_215626514.1">
    <property type="nucleotide sequence ID" value="NZ_CP067089.2"/>
</dbReference>
<protein>
    <submittedName>
        <fullName evidence="2">Uncharacterized protein</fullName>
    </submittedName>
</protein>
<dbReference type="KEGG" id="bhc:JFL75_20130"/>
<keyword evidence="1" id="KW-0732">Signal</keyword>
<evidence type="ECO:0000256" key="1">
    <source>
        <dbReference type="SAM" id="SignalP"/>
    </source>
</evidence>
<organism evidence="2 3">
    <name type="scientific">Breznakiella homolactica</name>
    <dbReference type="NCBI Taxonomy" id="2798577"/>
    <lineage>
        <taxon>Bacteria</taxon>
        <taxon>Pseudomonadati</taxon>
        <taxon>Spirochaetota</taxon>
        <taxon>Spirochaetia</taxon>
        <taxon>Spirochaetales</taxon>
        <taxon>Breznakiellaceae</taxon>
        <taxon>Breznakiella</taxon>
    </lineage>
</organism>
<dbReference type="EMBL" id="CP067089">
    <property type="protein sequence ID" value="QQO09208.1"/>
    <property type="molecule type" value="Genomic_DNA"/>
</dbReference>
<feature type="signal peptide" evidence="1">
    <location>
        <begin position="1"/>
        <end position="25"/>
    </location>
</feature>
<accession>A0A7T7XMZ6</accession>
<reference evidence="2" key="1">
    <citation type="submission" date="2021-01" db="EMBL/GenBank/DDBJ databases">
        <title>Description of Breznakiella homolactica.</title>
        <authorList>
            <person name="Song Y."/>
            <person name="Brune A."/>
        </authorList>
    </citation>
    <scope>NUCLEOTIDE SEQUENCE</scope>
    <source>
        <strain evidence="2">RmG30</strain>
    </source>
</reference>
<feature type="chain" id="PRO_5031443842" evidence="1">
    <location>
        <begin position="26"/>
        <end position="105"/>
    </location>
</feature>
<evidence type="ECO:0000313" key="3">
    <source>
        <dbReference type="Proteomes" id="UP000595917"/>
    </source>
</evidence>
<dbReference type="Proteomes" id="UP000595917">
    <property type="component" value="Chromosome"/>
</dbReference>
<evidence type="ECO:0000313" key="2">
    <source>
        <dbReference type="EMBL" id="QQO09208.1"/>
    </source>
</evidence>
<sequence>MRNFTKILGIIALVAVIGFSLASCATGSSIGGTSDPHGLFTGNSATSNTIDGATELGSYMVILGIVDSGYADYDAAVKAAEAAGKQVFSVTKWYFVFNKTTAYSK</sequence>
<gene>
    <name evidence="2" type="ORF">JFL75_20130</name>
</gene>
<proteinExistence type="predicted"/>
<name>A0A7T7XMZ6_9SPIR</name>